<dbReference type="PANTHER" id="PTHR18901">
    <property type="entry name" value="2-DEOXYGLUCOSE-6-PHOSPHATE PHOSPHATASE 2"/>
    <property type="match status" value="1"/>
</dbReference>
<evidence type="ECO:0008006" key="3">
    <source>
        <dbReference type="Google" id="ProtNLM"/>
    </source>
</evidence>
<evidence type="ECO:0000313" key="2">
    <source>
        <dbReference type="Proteomes" id="UP000004773"/>
    </source>
</evidence>
<dbReference type="AlphaFoldDB" id="A0AA87B8X6"/>
<dbReference type="PRINTS" id="PR00413">
    <property type="entry name" value="HADHALOGNASE"/>
</dbReference>
<evidence type="ECO:0000313" key="1">
    <source>
        <dbReference type="EMBL" id="EGF87098.1"/>
    </source>
</evidence>
<dbReference type="InterPro" id="IPR023198">
    <property type="entry name" value="PGP-like_dom2"/>
</dbReference>
<dbReference type="PANTHER" id="PTHR18901:SF38">
    <property type="entry name" value="PSEUDOURIDINE-5'-PHOSPHATASE"/>
    <property type="match status" value="1"/>
</dbReference>
<dbReference type="Pfam" id="PF13419">
    <property type="entry name" value="HAD_2"/>
    <property type="match status" value="1"/>
</dbReference>
<gene>
    <name evidence="1" type="ORF">HMPREF0428_01468</name>
</gene>
<dbReference type="InterPro" id="IPR036412">
    <property type="entry name" value="HAD-like_sf"/>
</dbReference>
<name>A0AA87B8X6_9BACL</name>
<dbReference type="Proteomes" id="UP000004773">
    <property type="component" value="Unassembled WGS sequence"/>
</dbReference>
<protein>
    <recommendedName>
        <fullName evidence="3">HAD hydrolase, family IA, variant 3</fullName>
    </recommendedName>
</protein>
<dbReference type="InterPro" id="IPR023214">
    <property type="entry name" value="HAD_sf"/>
</dbReference>
<dbReference type="RefSeq" id="WP_003147622.1">
    <property type="nucleotide sequence ID" value="NZ_GL883584.1"/>
</dbReference>
<dbReference type="Gene3D" id="1.10.150.240">
    <property type="entry name" value="Putative phosphatase, domain 2"/>
    <property type="match status" value="1"/>
</dbReference>
<accession>A0AA87B8X6</accession>
<dbReference type="NCBIfam" id="TIGR01509">
    <property type="entry name" value="HAD-SF-IA-v3"/>
    <property type="match status" value="1"/>
</dbReference>
<reference evidence="1 2" key="1">
    <citation type="submission" date="2011-03" db="EMBL/GenBank/DDBJ databases">
        <title>The Genome Sequence of Gemella haemolysans M341.</title>
        <authorList>
            <consortium name="The Broad Institute Genome Sequencing Platform"/>
            <consortium name="The Broad Institute Genome Sequencing Center for Infectious Disease"/>
            <person name="Earl A."/>
            <person name="Ward D."/>
            <person name="Feldgarden M."/>
            <person name="Gevers D."/>
            <person name="Sibley C.D."/>
            <person name="Field T.R."/>
            <person name="Grinwis M."/>
            <person name="Eshaghurshan C.S."/>
            <person name="Surette M.G."/>
            <person name="Young S.K."/>
            <person name="Zeng Q."/>
            <person name="Gargeya S."/>
            <person name="Fitzgerald M."/>
            <person name="Haas B."/>
            <person name="Abouelleil A."/>
            <person name="Alvarado L."/>
            <person name="Arachchi H.M."/>
            <person name="Berlin A."/>
            <person name="Brown A."/>
            <person name="Chapman S.B."/>
            <person name="Chen Z."/>
            <person name="Dunbar C."/>
            <person name="Freedman E."/>
            <person name="Gearin G."/>
            <person name="Gellesch M."/>
            <person name="Goldberg J."/>
            <person name="Griggs A."/>
            <person name="Gujja S."/>
            <person name="Heilman E.R."/>
            <person name="Heiman D."/>
            <person name="Howarth C."/>
            <person name="Larson L."/>
            <person name="Lui A."/>
            <person name="MacDonald P.J.P."/>
            <person name="Mehta T."/>
            <person name="Montmayeur A."/>
            <person name="Murphy C."/>
            <person name="Neiman D."/>
            <person name="Pearson M."/>
            <person name="Priest M."/>
            <person name="Roberts A."/>
            <person name="Saif S."/>
            <person name="Shea T."/>
            <person name="Shenoy N."/>
            <person name="Sisk P."/>
            <person name="Stolte C."/>
            <person name="Sykes S."/>
            <person name="White J."/>
            <person name="Yandava C."/>
            <person name="Wortman J."/>
            <person name="Nusbaum C."/>
            <person name="Birren B."/>
        </authorList>
    </citation>
    <scope>NUCLEOTIDE SEQUENCE [LARGE SCALE GENOMIC DNA]</scope>
    <source>
        <strain evidence="1 2">M341</strain>
    </source>
</reference>
<dbReference type="EMBL" id="ACRO01000030">
    <property type="protein sequence ID" value="EGF87098.1"/>
    <property type="molecule type" value="Genomic_DNA"/>
</dbReference>
<dbReference type="InterPro" id="IPR041492">
    <property type="entry name" value="HAD_2"/>
</dbReference>
<sequence>MEKLEAVIFDFDGTIVDTEKVYYENMRDLTKEVLNEKLDKMDYIKNVSGTNEETSRKYYNDTYGMSSEDYDKFEAEITKRILDNYHNAPVLPGIAEVMEYLYNHGIKMAVASNGKREHIETGLRRKGFEKYISAIATKEEVKNPKPAPDIYLLAAKKLGADINNTIAVEDSRPGALGAAASGATLILQTNDITKYMDFTGVSYKYKDVDLVETVRSIVKKK</sequence>
<dbReference type="Gene3D" id="3.40.50.1000">
    <property type="entry name" value="HAD superfamily/HAD-like"/>
    <property type="match status" value="1"/>
</dbReference>
<dbReference type="SFLD" id="SFLDG01129">
    <property type="entry name" value="C1.5:_HAD__Beta-PGM__Phosphata"/>
    <property type="match status" value="1"/>
</dbReference>
<dbReference type="SUPFAM" id="SSF56784">
    <property type="entry name" value="HAD-like"/>
    <property type="match status" value="1"/>
</dbReference>
<proteinExistence type="predicted"/>
<comment type="caution">
    <text evidence="1">The sequence shown here is derived from an EMBL/GenBank/DDBJ whole genome shotgun (WGS) entry which is preliminary data.</text>
</comment>
<dbReference type="SFLD" id="SFLDS00003">
    <property type="entry name" value="Haloacid_Dehalogenase"/>
    <property type="match status" value="1"/>
</dbReference>
<organism evidence="1 2">
    <name type="scientific">Gemella haemolysans M341</name>
    <dbReference type="NCBI Taxonomy" id="562981"/>
    <lineage>
        <taxon>Bacteria</taxon>
        <taxon>Bacillati</taxon>
        <taxon>Bacillota</taxon>
        <taxon>Bacilli</taxon>
        <taxon>Bacillales</taxon>
        <taxon>Gemellaceae</taxon>
        <taxon>Gemella</taxon>
    </lineage>
</organism>
<dbReference type="InterPro" id="IPR006439">
    <property type="entry name" value="HAD-SF_hydro_IA"/>
</dbReference>
<dbReference type="SFLD" id="SFLDG01135">
    <property type="entry name" value="C1.5.6:_HAD__Beta-PGM__Phospha"/>
    <property type="match status" value="1"/>
</dbReference>